<dbReference type="Proteomes" id="UP000186524">
    <property type="component" value="Unassembled WGS sequence"/>
</dbReference>
<dbReference type="InterPro" id="IPR036662">
    <property type="entry name" value="PTS_EIIA_man-typ_sf"/>
</dbReference>
<evidence type="ECO:0000256" key="3">
    <source>
        <dbReference type="ARBA" id="ARBA00012095"/>
    </source>
</evidence>
<dbReference type="PROSITE" id="PS51096">
    <property type="entry name" value="PTS_EIIA_TYPE_4"/>
    <property type="match status" value="1"/>
</dbReference>
<evidence type="ECO:0000256" key="1">
    <source>
        <dbReference type="ARBA" id="ARBA00001113"/>
    </source>
</evidence>
<dbReference type="GO" id="GO:0009401">
    <property type="term" value="P:phosphoenolpyruvate-dependent sugar phosphotransferase system"/>
    <property type="evidence" value="ECO:0007669"/>
    <property type="project" value="InterPro"/>
</dbReference>
<evidence type="ECO:0000256" key="2">
    <source>
        <dbReference type="ARBA" id="ARBA00002788"/>
    </source>
</evidence>
<protein>
    <recommendedName>
        <fullName evidence="3">phosphoenolpyruvate--glycerone phosphotransferase</fullName>
        <ecNumber evidence="3">2.7.1.121</ecNumber>
    </recommendedName>
</protein>
<dbReference type="GO" id="GO:0016020">
    <property type="term" value="C:membrane"/>
    <property type="evidence" value="ECO:0007669"/>
    <property type="project" value="InterPro"/>
</dbReference>
<dbReference type="InterPro" id="IPR039643">
    <property type="entry name" value="DhaM"/>
</dbReference>
<keyword evidence="8" id="KW-1185">Reference proteome</keyword>
<comment type="catalytic activity">
    <reaction evidence="1">
        <text>dihydroxyacetone + phosphoenolpyruvate = dihydroxyacetone phosphate + pyruvate</text>
        <dbReference type="Rhea" id="RHEA:18381"/>
        <dbReference type="ChEBI" id="CHEBI:15361"/>
        <dbReference type="ChEBI" id="CHEBI:16016"/>
        <dbReference type="ChEBI" id="CHEBI:57642"/>
        <dbReference type="ChEBI" id="CHEBI:58702"/>
        <dbReference type="EC" id="2.7.1.121"/>
    </reaction>
</comment>
<keyword evidence="4" id="KW-0808">Transferase</keyword>
<gene>
    <name evidence="7" type="ORF">BLL40_11910</name>
</gene>
<dbReference type="STRING" id="1714354.BLL40_11910"/>
<accession>A0A1Q5P195</accession>
<evidence type="ECO:0000259" key="6">
    <source>
        <dbReference type="PROSITE" id="PS51096"/>
    </source>
</evidence>
<reference evidence="7 8" key="1">
    <citation type="submission" date="2016-12" db="EMBL/GenBank/DDBJ databases">
        <title>Domibacillus sp. SAOS 44 whole genome sequencing.</title>
        <authorList>
            <person name="Verma A."/>
            <person name="Krishnamurthi S."/>
        </authorList>
    </citation>
    <scope>NUCLEOTIDE SEQUENCE [LARGE SCALE GENOMIC DNA]</scope>
    <source>
        <strain evidence="7 8">SAOS 44</strain>
    </source>
</reference>
<comment type="function">
    <text evidence="2">Component of the dihydroxyacetone kinase complex, which is responsible for the phosphoenolpyruvate (PEP)-dependent phosphorylation of dihydroxyacetone. DhaM serves as the phosphoryl donor. Is phosphorylated by phosphoenolpyruvate in an EI- and HPr-dependent reaction, and a phosphorelay system on histidine residues finally leads to phosphoryl transfer to DhaL and dihydroxyacetone.</text>
</comment>
<dbReference type="EMBL" id="MRWQ01000010">
    <property type="protein sequence ID" value="OKL36029.1"/>
    <property type="molecule type" value="Genomic_DNA"/>
</dbReference>
<dbReference type="InterPro" id="IPR012844">
    <property type="entry name" value="DhaM_N"/>
</dbReference>
<evidence type="ECO:0000256" key="4">
    <source>
        <dbReference type="ARBA" id="ARBA00022679"/>
    </source>
</evidence>
<dbReference type="OrthoDB" id="7065393at2"/>
<evidence type="ECO:0000313" key="7">
    <source>
        <dbReference type="EMBL" id="OKL36029.1"/>
    </source>
</evidence>
<dbReference type="AlphaFoldDB" id="A0A1Q5P195"/>
<dbReference type="InterPro" id="IPR004701">
    <property type="entry name" value="PTS_EIIA_man-typ"/>
</dbReference>
<organism evidence="7 8">
    <name type="scientific">Domibacillus mangrovi</name>
    <dbReference type="NCBI Taxonomy" id="1714354"/>
    <lineage>
        <taxon>Bacteria</taxon>
        <taxon>Bacillati</taxon>
        <taxon>Bacillota</taxon>
        <taxon>Bacilli</taxon>
        <taxon>Bacillales</taxon>
        <taxon>Bacillaceae</taxon>
        <taxon>Domibacillus</taxon>
    </lineage>
</organism>
<dbReference type="SUPFAM" id="SSF53062">
    <property type="entry name" value="PTS system fructose IIA component-like"/>
    <property type="match status" value="1"/>
</dbReference>
<feature type="domain" description="PTS EIIA type-4" evidence="6">
    <location>
        <begin position="1"/>
        <end position="127"/>
    </location>
</feature>
<dbReference type="RefSeq" id="WP_073712129.1">
    <property type="nucleotide sequence ID" value="NZ_MRWQ01000010.1"/>
</dbReference>
<dbReference type="GO" id="GO:0047324">
    <property type="term" value="F:phosphoenolpyruvate-glycerone phosphotransferase activity"/>
    <property type="evidence" value="ECO:0007669"/>
    <property type="project" value="UniProtKB-EC"/>
</dbReference>
<dbReference type="Pfam" id="PF03610">
    <property type="entry name" value="EIIA-man"/>
    <property type="match status" value="1"/>
</dbReference>
<dbReference type="NCBIfam" id="TIGR02364">
    <property type="entry name" value="dha_pts"/>
    <property type="match status" value="1"/>
</dbReference>
<comment type="caution">
    <text evidence="7">The sequence shown here is derived from an EMBL/GenBank/DDBJ whole genome shotgun (WGS) entry which is preliminary data.</text>
</comment>
<comment type="subunit">
    <text evidence="5">Homodimer. The dihydroxyacetone kinase complex is composed of a homodimer of DhaM, a homodimer of DhaK and the subunit DhaL.</text>
</comment>
<keyword evidence="7" id="KW-0418">Kinase</keyword>
<evidence type="ECO:0000256" key="5">
    <source>
        <dbReference type="ARBA" id="ARBA00046577"/>
    </source>
</evidence>
<dbReference type="PANTHER" id="PTHR38594">
    <property type="entry name" value="PEP-DEPENDENT DIHYDROXYACETONE KINASE, PHOSPHORYL DONOR SUBUNIT DHAM"/>
    <property type="match status" value="1"/>
</dbReference>
<dbReference type="EC" id="2.7.1.121" evidence="3"/>
<evidence type="ECO:0000313" key="8">
    <source>
        <dbReference type="Proteomes" id="UP000186524"/>
    </source>
</evidence>
<dbReference type="PANTHER" id="PTHR38594:SF1">
    <property type="entry name" value="PEP-DEPENDENT DIHYDROXYACETONE KINASE, PHOSPHORYL DONOR SUBUNIT DHAM"/>
    <property type="match status" value="1"/>
</dbReference>
<name>A0A1Q5P195_9BACI</name>
<proteinExistence type="predicted"/>
<sequence>MINLILVSHSEKLATGLKELLAEMVPSIEILVAAGLEDGKIGTEVSRIEQAFSRISDDALILTDIGSATMNAEMALELYTGKHTIRFVDVPLVEGSFLAAVLSGQGQQIDQIVTALEQEYLSKEKTN</sequence>
<dbReference type="Gene3D" id="3.40.50.510">
    <property type="entry name" value="Phosphotransferase system, mannose-type IIA component"/>
    <property type="match status" value="1"/>
</dbReference>
<dbReference type="GO" id="GO:0019563">
    <property type="term" value="P:glycerol catabolic process"/>
    <property type="evidence" value="ECO:0007669"/>
    <property type="project" value="InterPro"/>
</dbReference>